<evidence type="ECO:0000256" key="1">
    <source>
        <dbReference type="ARBA" id="ARBA00023002"/>
    </source>
</evidence>
<dbReference type="OrthoDB" id="1094370at2"/>
<evidence type="ECO:0000259" key="2">
    <source>
        <dbReference type="Pfam" id="PF01243"/>
    </source>
</evidence>
<gene>
    <name evidence="3" type="ORF">BIV24_10050</name>
</gene>
<dbReference type="InterPro" id="IPR019920">
    <property type="entry name" value="F420-binding_dom_put"/>
</dbReference>
<dbReference type="GO" id="GO:0070967">
    <property type="term" value="F:coenzyme F420 binding"/>
    <property type="evidence" value="ECO:0007669"/>
    <property type="project" value="TreeGrafter"/>
</dbReference>
<dbReference type="InterPro" id="IPR012349">
    <property type="entry name" value="Split_barrel_FMN-bd"/>
</dbReference>
<organism evidence="3 4">
    <name type="scientific">Streptomyces colonosanans</name>
    <dbReference type="NCBI Taxonomy" id="1428652"/>
    <lineage>
        <taxon>Bacteria</taxon>
        <taxon>Bacillati</taxon>
        <taxon>Actinomycetota</taxon>
        <taxon>Actinomycetes</taxon>
        <taxon>Kitasatosporales</taxon>
        <taxon>Streptomycetaceae</taxon>
        <taxon>Streptomyces</taxon>
    </lineage>
</organism>
<dbReference type="Proteomes" id="UP000179935">
    <property type="component" value="Unassembled WGS sequence"/>
</dbReference>
<dbReference type="STRING" id="1428652.BIV24_10050"/>
<dbReference type="GO" id="GO:0016627">
    <property type="term" value="F:oxidoreductase activity, acting on the CH-CH group of donors"/>
    <property type="evidence" value="ECO:0007669"/>
    <property type="project" value="TreeGrafter"/>
</dbReference>
<accession>A0A1S2PM15</accession>
<dbReference type="InterPro" id="IPR011576">
    <property type="entry name" value="Pyridox_Oxase_N"/>
</dbReference>
<dbReference type="PANTHER" id="PTHR35176:SF2">
    <property type="entry name" value="F420H(2)-DEPENDENT REDUCTASE RV1155"/>
    <property type="match status" value="1"/>
</dbReference>
<dbReference type="GO" id="GO:0005829">
    <property type="term" value="C:cytosol"/>
    <property type="evidence" value="ECO:0007669"/>
    <property type="project" value="TreeGrafter"/>
</dbReference>
<evidence type="ECO:0000313" key="4">
    <source>
        <dbReference type="Proteomes" id="UP000179935"/>
    </source>
</evidence>
<feature type="domain" description="Pyridoxamine 5'-phosphate oxidase N-terminal" evidence="2">
    <location>
        <begin position="9"/>
        <end position="140"/>
    </location>
</feature>
<comment type="caution">
    <text evidence="3">The sequence shown here is derived from an EMBL/GenBank/DDBJ whole genome shotgun (WGS) entry which is preliminary data.</text>
</comment>
<dbReference type="RefSeq" id="WP_071365879.1">
    <property type="nucleotide sequence ID" value="NZ_MLYP01000026.1"/>
</dbReference>
<dbReference type="NCBIfam" id="TIGR03618">
    <property type="entry name" value="Rv1155_F420"/>
    <property type="match status" value="1"/>
</dbReference>
<sequence>MTEDATQNALLALLSEGHGGVLVTLKRDGRPQLSNVSHAYCPDERLIRISITDDRAKTRNLRRDPRASYHVTSPDRWAYTVAEGTADLSPVAQDPYDETVEELIRLYRDVSGEHPDWDDYRTAMVRDRRLVLRLHVERAYGMPRGANNG</sequence>
<evidence type="ECO:0000313" key="3">
    <source>
        <dbReference type="EMBL" id="OIJ94848.1"/>
    </source>
</evidence>
<dbReference type="InterPro" id="IPR052019">
    <property type="entry name" value="F420H2_bilvrd_red/Heme_oxyg"/>
</dbReference>
<dbReference type="SUPFAM" id="SSF50475">
    <property type="entry name" value="FMN-binding split barrel"/>
    <property type="match status" value="1"/>
</dbReference>
<keyword evidence="1" id="KW-0560">Oxidoreductase</keyword>
<protein>
    <submittedName>
        <fullName evidence="3">PPOX class F420-dependent enzyme</fullName>
    </submittedName>
</protein>
<name>A0A1S2PM15_9ACTN</name>
<dbReference type="Pfam" id="PF01243">
    <property type="entry name" value="PNPOx_N"/>
    <property type="match status" value="1"/>
</dbReference>
<dbReference type="Gene3D" id="2.30.110.10">
    <property type="entry name" value="Electron Transport, Fmn-binding Protein, Chain A"/>
    <property type="match status" value="1"/>
</dbReference>
<dbReference type="AlphaFoldDB" id="A0A1S2PM15"/>
<proteinExistence type="predicted"/>
<dbReference type="PANTHER" id="PTHR35176">
    <property type="entry name" value="HEME OXYGENASE HI_0854-RELATED"/>
    <property type="match status" value="1"/>
</dbReference>
<reference evidence="3 4" key="1">
    <citation type="submission" date="2016-10" db="EMBL/GenBank/DDBJ databases">
        <title>Genome sequence of Streptomyces sp. MUSC 93.</title>
        <authorList>
            <person name="Lee L.-H."/>
            <person name="Ser H.-L."/>
            <person name="Law J.W.-F."/>
        </authorList>
    </citation>
    <scope>NUCLEOTIDE SEQUENCE [LARGE SCALE GENOMIC DNA]</scope>
    <source>
        <strain evidence="3 4">MUSC 93</strain>
    </source>
</reference>
<dbReference type="EMBL" id="MLYP01000026">
    <property type="protein sequence ID" value="OIJ94848.1"/>
    <property type="molecule type" value="Genomic_DNA"/>
</dbReference>
<keyword evidence="4" id="KW-1185">Reference proteome</keyword>